<gene>
    <name evidence="7" type="ORF">A6M13_06010</name>
</gene>
<dbReference type="STRING" id="33978.A6M13_06010"/>
<evidence type="ECO:0000259" key="6">
    <source>
        <dbReference type="PROSITE" id="PS50943"/>
    </source>
</evidence>
<organism evidence="7 8">
    <name type="scientific">Caryophanon tenue</name>
    <dbReference type="NCBI Taxonomy" id="33978"/>
    <lineage>
        <taxon>Bacteria</taxon>
        <taxon>Bacillati</taxon>
        <taxon>Bacillota</taxon>
        <taxon>Bacilli</taxon>
        <taxon>Bacillales</taxon>
        <taxon>Caryophanaceae</taxon>
        <taxon>Caryophanon</taxon>
    </lineage>
</organism>
<dbReference type="Proteomes" id="UP000093199">
    <property type="component" value="Unassembled WGS sequence"/>
</dbReference>
<dbReference type="GO" id="GO:0003700">
    <property type="term" value="F:DNA-binding transcription factor activity"/>
    <property type="evidence" value="ECO:0007669"/>
    <property type="project" value="TreeGrafter"/>
</dbReference>
<feature type="domain" description="HTH cro/C1-type" evidence="6">
    <location>
        <begin position="5"/>
        <end position="46"/>
    </location>
</feature>
<dbReference type="EMBL" id="MASJ01000039">
    <property type="protein sequence ID" value="OCS82953.1"/>
    <property type="molecule type" value="Genomic_DNA"/>
</dbReference>
<dbReference type="CDD" id="cd06291">
    <property type="entry name" value="PBP1_Qymf-like"/>
    <property type="match status" value="1"/>
</dbReference>
<dbReference type="InterPro" id="IPR028082">
    <property type="entry name" value="Peripla_BP_I"/>
</dbReference>
<evidence type="ECO:0000256" key="4">
    <source>
        <dbReference type="ARBA" id="ARBA00023163"/>
    </source>
</evidence>
<dbReference type="CDD" id="cd01392">
    <property type="entry name" value="HTH_LacI"/>
    <property type="match status" value="1"/>
</dbReference>
<dbReference type="SMART" id="SM00354">
    <property type="entry name" value="HTH_LACI"/>
    <property type="match status" value="1"/>
</dbReference>
<keyword evidence="1" id="KW-0678">Repressor</keyword>
<evidence type="ECO:0000256" key="3">
    <source>
        <dbReference type="ARBA" id="ARBA00023125"/>
    </source>
</evidence>
<protein>
    <submittedName>
        <fullName evidence="7">Uncharacterized protein</fullName>
    </submittedName>
</protein>
<reference evidence="7 8" key="1">
    <citation type="submission" date="2016-07" db="EMBL/GenBank/DDBJ databases">
        <title>Caryophanon tenue genome sequencing.</title>
        <authorList>
            <person name="Verma A."/>
            <person name="Pal Y."/>
            <person name="Krishnamurthi S."/>
        </authorList>
    </citation>
    <scope>NUCLEOTIDE SEQUENCE [LARGE SCALE GENOMIC DNA]</scope>
    <source>
        <strain evidence="7 8">DSM 14152</strain>
    </source>
</reference>
<evidence type="ECO:0000313" key="8">
    <source>
        <dbReference type="Proteomes" id="UP000093199"/>
    </source>
</evidence>
<dbReference type="Pfam" id="PF00356">
    <property type="entry name" value="LacI"/>
    <property type="match status" value="1"/>
</dbReference>
<evidence type="ECO:0000256" key="1">
    <source>
        <dbReference type="ARBA" id="ARBA00022491"/>
    </source>
</evidence>
<dbReference type="SUPFAM" id="SSF53822">
    <property type="entry name" value="Periplasmic binding protein-like I"/>
    <property type="match status" value="1"/>
</dbReference>
<dbReference type="PROSITE" id="PS50932">
    <property type="entry name" value="HTH_LACI_2"/>
    <property type="match status" value="1"/>
</dbReference>
<evidence type="ECO:0000313" key="7">
    <source>
        <dbReference type="EMBL" id="OCS82953.1"/>
    </source>
</evidence>
<dbReference type="PANTHER" id="PTHR30146:SF95">
    <property type="entry name" value="RIBOSE OPERON REPRESSOR"/>
    <property type="match status" value="1"/>
</dbReference>
<comment type="caution">
    <text evidence="7">The sequence shown here is derived from an EMBL/GenBank/DDBJ whole genome shotgun (WGS) entry which is preliminary data.</text>
</comment>
<dbReference type="Pfam" id="PF13377">
    <property type="entry name" value="Peripla_BP_3"/>
    <property type="match status" value="1"/>
</dbReference>
<dbReference type="InterPro" id="IPR010982">
    <property type="entry name" value="Lambda_DNA-bd_dom_sf"/>
</dbReference>
<evidence type="ECO:0000256" key="2">
    <source>
        <dbReference type="ARBA" id="ARBA00023015"/>
    </source>
</evidence>
<dbReference type="AlphaFoldDB" id="A0A1C0Y737"/>
<keyword evidence="8" id="KW-1185">Reference proteome</keyword>
<keyword evidence="4" id="KW-0804">Transcription</keyword>
<evidence type="ECO:0000259" key="5">
    <source>
        <dbReference type="PROSITE" id="PS50932"/>
    </source>
</evidence>
<dbReference type="Gene3D" id="1.10.260.40">
    <property type="entry name" value="lambda repressor-like DNA-binding domains"/>
    <property type="match status" value="1"/>
</dbReference>
<dbReference type="InterPro" id="IPR001387">
    <property type="entry name" value="Cro/C1-type_HTH"/>
</dbReference>
<dbReference type="PROSITE" id="PS50943">
    <property type="entry name" value="HTH_CROC1"/>
    <property type="match status" value="1"/>
</dbReference>
<sequence length="322" mass="35108">MANIKQVAKQAGVSVATVSRFLNNKDYVSQEAKAAIERAIKDLNYRPNQVARSLTTKQTNLIGLIVPDITNPFFPQLARAVEDTALALGYTVVLCNSDEQQEKELHYIAMLRQTYVAGFIVASNLISEQSYLDLNIPVVALDRSPESLLPNVSTNNFEAAKLGASYLIERGAKHLICLRGTVDVASSNERVDGFLAAMTEAVDYEILIGDYGFDNAYKLMTTYLQQGKPVDGIFTCSDYAALGVLKAVKEAGLRVPEDIQIVGYDGIQLGELVPPGLTTVAQPVYNLGEQATRMLVNKLEGKDNPDTRIVLEASLCVRGTTK</sequence>
<dbReference type="InterPro" id="IPR000843">
    <property type="entry name" value="HTH_LacI"/>
</dbReference>
<dbReference type="GO" id="GO:0000976">
    <property type="term" value="F:transcription cis-regulatory region binding"/>
    <property type="evidence" value="ECO:0007669"/>
    <property type="project" value="TreeGrafter"/>
</dbReference>
<proteinExistence type="predicted"/>
<dbReference type="RefSeq" id="WP_066547759.1">
    <property type="nucleotide sequence ID" value="NZ_MASJ01000039.1"/>
</dbReference>
<dbReference type="OrthoDB" id="9796186at2"/>
<accession>A0A1C0Y737</accession>
<keyword evidence="2" id="KW-0805">Transcription regulation</keyword>
<dbReference type="Gene3D" id="3.40.50.2300">
    <property type="match status" value="2"/>
</dbReference>
<dbReference type="InterPro" id="IPR046335">
    <property type="entry name" value="LacI/GalR-like_sensor"/>
</dbReference>
<keyword evidence="3" id="KW-0238">DNA-binding</keyword>
<feature type="domain" description="HTH lacI-type" evidence="5">
    <location>
        <begin position="2"/>
        <end position="56"/>
    </location>
</feature>
<name>A0A1C0Y737_9BACL</name>
<dbReference type="SUPFAM" id="SSF47413">
    <property type="entry name" value="lambda repressor-like DNA-binding domains"/>
    <property type="match status" value="1"/>
</dbReference>
<dbReference type="PANTHER" id="PTHR30146">
    <property type="entry name" value="LACI-RELATED TRANSCRIPTIONAL REPRESSOR"/>
    <property type="match status" value="1"/>
</dbReference>